<evidence type="ECO:0000313" key="1">
    <source>
        <dbReference type="EMBL" id="GMH77277.1"/>
    </source>
</evidence>
<dbReference type="EMBL" id="BRXY01000206">
    <property type="protein sequence ID" value="GMH77277.1"/>
    <property type="molecule type" value="Genomic_DNA"/>
</dbReference>
<dbReference type="PANTHER" id="PTHR20951:SF2">
    <property type="entry name" value="SPRY DOMAIN-CONTAINING PROTEIN 7"/>
    <property type="match status" value="1"/>
</dbReference>
<protein>
    <recommendedName>
        <fullName evidence="3">SPRY domain-containing protein</fullName>
    </recommendedName>
</protein>
<reference evidence="2" key="1">
    <citation type="journal article" date="2023" name="Commun. Biol.">
        <title>Genome analysis of Parmales, the sister group of diatoms, reveals the evolutionary specialization of diatoms from phago-mixotrophs to photoautotrophs.</title>
        <authorList>
            <person name="Ban H."/>
            <person name="Sato S."/>
            <person name="Yoshikawa S."/>
            <person name="Yamada K."/>
            <person name="Nakamura Y."/>
            <person name="Ichinomiya M."/>
            <person name="Sato N."/>
            <person name="Blanc-Mathieu R."/>
            <person name="Endo H."/>
            <person name="Kuwata A."/>
            <person name="Ogata H."/>
        </authorList>
    </citation>
    <scope>NUCLEOTIDE SEQUENCE [LARGE SCALE GENOMIC DNA]</scope>
    <source>
        <strain evidence="2">NIES 3701</strain>
    </source>
</reference>
<dbReference type="AlphaFoldDB" id="A0A9W7ARZ6"/>
<proteinExistence type="predicted"/>
<keyword evidence="2" id="KW-1185">Reference proteome</keyword>
<evidence type="ECO:0000313" key="2">
    <source>
        <dbReference type="Proteomes" id="UP001165085"/>
    </source>
</evidence>
<dbReference type="InterPro" id="IPR043136">
    <property type="entry name" value="B30.2/SPRY_sf"/>
</dbReference>
<organism evidence="1 2">
    <name type="scientific">Triparma strigata</name>
    <dbReference type="NCBI Taxonomy" id="1606541"/>
    <lineage>
        <taxon>Eukaryota</taxon>
        <taxon>Sar</taxon>
        <taxon>Stramenopiles</taxon>
        <taxon>Ochrophyta</taxon>
        <taxon>Bolidophyceae</taxon>
        <taxon>Parmales</taxon>
        <taxon>Triparmaceae</taxon>
        <taxon>Triparma</taxon>
    </lineage>
</organism>
<accession>A0A9W7ARZ6</accession>
<sequence length="215" mass="23165">MGCCCSTDSGDDNDGGVELSIATAPAIKISAHDTCNCMTEYKDECNVLTSYGLDDTTLASAFANTCLEQDRSYWEIHLGTNLLPGSRVVVGLAKKMKAGAIASLVEKLLSDPNPLPFENQNEDKVYAVSIPDLKKGDSVGVCFDQNDLPQIVFRVNGEITSHHVQRVKGSVYPFVAWKSGTEEKATAVSMVFRGDKFKNPLPPKFGVVIAATSLI</sequence>
<dbReference type="PANTHER" id="PTHR20951">
    <property type="entry name" value="C13ORF1 PROTEIN-RELATED"/>
    <property type="match status" value="1"/>
</dbReference>
<dbReference type="Proteomes" id="UP001165085">
    <property type="component" value="Unassembled WGS sequence"/>
</dbReference>
<dbReference type="InterPro" id="IPR035766">
    <property type="entry name" value="SPRYD7"/>
</dbReference>
<dbReference type="Gene3D" id="2.60.120.920">
    <property type="match status" value="1"/>
</dbReference>
<gene>
    <name evidence="1" type="ORF">TrST_g10544</name>
</gene>
<dbReference type="OrthoDB" id="186165at2759"/>
<comment type="caution">
    <text evidence="1">The sequence shown here is derived from an EMBL/GenBank/DDBJ whole genome shotgun (WGS) entry which is preliminary data.</text>
</comment>
<name>A0A9W7ARZ6_9STRA</name>
<evidence type="ECO:0008006" key="3">
    <source>
        <dbReference type="Google" id="ProtNLM"/>
    </source>
</evidence>